<dbReference type="RefSeq" id="WP_102378241.1">
    <property type="nucleotide sequence ID" value="NZ_AP025564.1"/>
</dbReference>
<feature type="transmembrane region" description="Helical" evidence="1">
    <location>
        <begin position="105"/>
        <end position="124"/>
    </location>
</feature>
<evidence type="ECO:0000313" key="3">
    <source>
        <dbReference type="Proteomes" id="UP001320544"/>
    </source>
</evidence>
<evidence type="ECO:0008006" key="4">
    <source>
        <dbReference type="Google" id="ProtNLM"/>
    </source>
</evidence>
<evidence type="ECO:0000256" key="1">
    <source>
        <dbReference type="SAM" id="Phobius"/>
    </source>
</evidence>
<feature type="transmembrane region" description="Helical" evidence="1">
    <location>
        <begin position="21"/>
        <end position="42"/>
    </location>
</feature>
<name>A0ABM7WIW0_9ACTN</name>
<dbReference type="InterPro" id="IPR037185">
    <property type="entry name" value="EmrE-like"/>
</dbReference>
<gene>
    <name evidence="2" type="ORF">CE91St30_15640</name>
</gene>
<protein>
    <recommendedName>
        <fullName evidence="4">Transporter</fullName>
    </recommendedName>
</protein>
<keyword evidence="1" id="KW-0812">Transmembrane</keyword>
<keyword evidence="1" id="KW-1133">Transmembrane helix</keyword>
<dbReference type="Gene3D" id="1.10.3730.20">
    <property type="match status" value="1"/>
</dbReference>
<sequence>MANDETGNAQTTRASGQKLKTYLMLHGILFLYSLGAVCSKMASGYPFLSVGYIGWYAGLLAVLVVYAAVWQQVLRRLPLITAFANKGVTIIWGVLWGVLLFGETVSLTMVIGAAIVFCGIVLVVSSNVE</sequence>
<organism evidence="2 3">
    <name type="scientific">Raoultibacter timonensis</name>
    <dbReference type="NCBI Taxonomy" id="1907662"/>
    <lineage>
        <taxon>Bacteria</taxon>
        <taxon>Bacillati</taxon>
        <taxon>Actinomycetota</taxon>
        <taxon>Coriobacteriia</taxon>
        <taxon>Eggerthellales</taxon>
        <taxon>Eggerthellaceae</taxon>
        <taxon>Raoultibacter</taxon>
    </lineage>
</organism>
<feature type="transmembrane region" description="Helical" evidence="1">
    <location>
        <begin position="48"/>
        <end position="70"/>
    </location>
</feature>
<accession>A0ABM7WIW0</accession>
<dbReference type="Proteomes" id="UP001320544">
    <property type="component" value="Chromosome"/>
</dbReference>
<dbReference type="EMBL" id="AP025564">
    <property type="protein sequence ID" value="BDE96231.1"/>
    <property type="molecule type" value="Genomic_DNA"/>
</dbReference>
<feature type="transmembrane region" description="Helical" evidence="1">
    <location>
        <begin position="77"/>
        <end position="99"/>
    </location>
</feature>
<keyword evidence="1" id="KW-0472">Membrane</keyword>
<dbReference type="SUPFAM" id="SSF103481">
    <property type="entry name" value="Multidrug resistance efflux transporter EmrE"/>
    <property type="match status" value="1"/>
</dbReference>
<keyword evidence="3" id="KW-1185">Reference proteome</keyword>
<reference evidence="2 3" key="1">
    <citation type="submission" date="2022-01" db="EMBL/GenBank/DDBJ databases">
        <title>Novel bile acid biosynthetic pathways are enriched in the microbiome of centenarians.</title>
        <authorList>
            <person name="Sato Y."/>
            <person name="Atarashi K."/>
            <person name="Plichta R.D."/>
            <person name="Arai Y."/>
            <person name="Sasajima S."/>
            <person name="Kearney M.S."/>
            <person name="Suda W."/>
            <person name="Takeshita K."/>
            <person name="Sasaki T."/>
            <person name="Okamoto S."/>
            <person name="Skelly N.A."/>
            <person name="Okamura Y."/>
            <person name="Vlamakis H."/>
            <person name="Li Y."/>
            <person name="Tanoue T."/>
            <person name="Takei H."/>
            <person name="Nittono H."/>
            <person name="Narushima S."/>
            <person name="Irie J."/>
            <person name="Itoh H."/>
            <person name="Moriya K."/>
            <person name="Sugiura Y."/>
            <person name="Suematsu M."/>
            <person name="Moritoki N."/>
            <person name="Shibata S."/>
            <person name="Littman R.D."/>
            <person name="Fischbach A.M."/>
            <person name="Uwamino Y."/>
            <person name="Inoue T."/>
            <person name="Honda A."/>
            <person name="Hattori M."/>
            <person name="Murai T."/>
            <person name="Xavier J.R."/>
            <person name="Hirose N."/>
            <person name="Honda K."/>
        </authorList>
    </citation>
    <scope>NUCLEOTIDE SEQUENCE [LARGE SCALE GENOMIC DNA]</scope>
    <source>
        <strain evidence="2 3">CE91-St30</strain>
    </source>
</reference>
<proteinExistence type="predicted"/>
<evidence type="ECO:0000313" key="2">
    <source>
        <dbReference type="EMBL" id="BDE96231.1"/>
    </source>
</evidence>